<reference evidence="13" key="2">
    <citation type="submission" date="2021-04" db="EMBL/GenBank/DDBJ databases">
        <authorList>
            <person name="Gilroy R."/>
        </authorList>
    </citation>
    <scope>NUCLEOTIDE SEQUENCE</scope>
    <source>
        <strain evidence="13">687</strain>
    </source>
</reference>
<dbReference type="PROSITE" id="PS51217">
    <property type="entry name" value="UVRD_HELICASE_CTER"/>
    <property type="match status" value="1"/>
</dbReference>
<dbReference type="GO" id="GO:0005524">
    <property type="term" value="F:ATP binding"/>
    <property type="evidence" value="ECO:0007669"/>
    <property type="project" value="UniProtKB-UniRule"/>
</dbReference>
<evidence type="ECO:0000313" key="13">
    <source>
        <dbReference type="EMBL" id="MBU3827389.1"/>
    </source>
</evidence>
<proteinExistence type="inferred from homology"/>
<feature type="binding site" evidence="10">
    <location>
        <begin position="22"/>
        <end position="29"/>
    </location>
    <ligand>
        <name>ATP</name>
        <dbReference type="ChEBI" id="CHEBI:30616"/>
    </ligand>
</feature>
<dbReference type="Pfam" id="PF13361">
    <property type="entry name" value="UvrD_C"/>
    <property type="match status" value="1"/>
</dbReference>
<dbReference type="CDD" id="cd17932">
    <property type="entry name" value="DEXQc_UvrD"/>
    <property type="match status" value="1"/>
</dbReference>
<evidence type="ECO:0000256" key="4">
    <source>
        <dbReference type="ARBA" id="ARBA00022806"/>
    </source>
</evidence>
<dbReference type="GO" id="GO:0000725">
    <property type="term" value="P:recombinational repair"/>
    <property type="evidence" value="ECO:0007669"/>
    <property type="project" value="TreeGrafter"/>
</dbReference>
<dbReference type="EC" id="5.6.2.4" evidence="8"/>
<evidence type="ECO:0000256" key="7">
    <source>
        <dbReference type="ARBA" id="ARBA00034617"/>
    </source>
</evidence>
<dbReference type="PROSITE" id="PS51198">
    <property type="entry name" value="UVRD_HELICASE_ATP_BIND"/>
    <property type="match status" value="1"/>
</dbReference>
<accession>A0A9E2NUG9</accession>
<dbReference type="Gene3D" id="1.10.486.10">
    <property type="entry name" value="PCRA, domain 4"/>
    <property type="match status" value="1"/>
</dbReference>
<comment type="catalytic activity">
    <reaction evidence="7">
        <text>Couples ATP hydrolysis with the unwinding of duplex DNA by translocating in the 3'-5' direction.</text>
        <dbReference type="EC" id="5.6.2.4"/>
    </reaction>
</comment>
<keyword evidence="6" id="KW-0413">Isomerase</keyword>
<reference evidence="13" key="1">
    <citation type="journal article" date="2021" name="PeerJ">
        <title>Extensive microbial diversity within the chicken gut microbiome revealed by metagenomics and culture.</title>
        <authorList>
            <person name="Gilroy R."/>
            <person name="Ravi A."/>
            <person name="Getino M."/>
            <person name="Pursley I."/>
            <person name="Horton D.L."/>
            <person name="Alikhan N.F."/>
            <person name="Baker D."/>
            <person name="Gharbi K."/>
            <person name="Hall N."/>
            <person name="Watson M."/>
            <person name="Adriaenssens E.M."/>
            <person name="Foster-Nyarko E."/>
            <person name="Jarju S."/>
            <person name="Secka A."/>
            <person name="Antonio M."/>
            <person name="Oren A."/>
            <person name="Chaudhuri R.R."/>
            <person name="La Ragione R."/>
            <person name="Hildebrand F."/>
            <person name="Pallen M.J."/>
        </authorList>
    </citation>
    <scope>NUCLEOTIDE SEQUENCE</scope>
    <source>
        <strain evidence="13">687</strain>
    </source>
</reference>
<feature type="domain" description="UvrD-like helicase C-terminal" evidence="12">
    <location>
        <begin position="280"/>
        <end position="563"/>
    </location>
</feature>
<evidence type="ECO:0000256" key="3">
    <source>
        <dbReference type="ARBA" id="ARBA00022801"/>
    </source>
</evidence>
<name>A0A9E2NUG9_9GAMM</name>
<evidence type="ECO:0000259" key="12">
    <source>
        <dbReference type="PROSITE" id="PS51217"/>
    </source>
</evidence>
<feature type="domain" description="UvrD-like helicase ATP-binding" evidence="11">
    <location>
        <begin position="1"/>
        <end position="279"/>
    </location>
</feature>
<dbReference type="EMBL" id="JAHLFG010000087">
    <property type="protein sequence ID" value="MBU3827389.1"/>
    <property type="molecule type" value="Genomic_DNA"/>
</dbReference>
<dbReference type="PANTHER" id="PTHR11070:SF64">
    <property type="entry name" value="ATP-DEPENDENT DNA HELICASE REP"/>
    <property type="match status" value="1"/>
</dbReference>
<dbReference type="GO" id="GO:0003677">
    <property type="term" value="F:DNA binding"/>
    <property type="evidence" value="ECO:0007669"/>
    <property type="project" value="InterPro"/>
</dbReference>
<dbReference type="PANTHER" id="PTHR11070">
    <property type="entry name" value="UVRD / RECB / PCRA DNA HELICASE FAMILY MEMBER"/>
    <property type="match status" value="1"/>
</dbReference>
<protein>
    <recommendedName>
        <fullName evidence="8">DNA 3'-5' helicase</fullName>
        <ecNumber evidence="8">5.6.2.4</ecNumber>
    </recommendedName>
</protein>
<dbReference type="AlphaFoldDB" id="A0A9E2NUG9"/>
<evidence type="ECO:0000256" key="6">
    <source>
        <dbReference type="ARBA" id="ARBA00023235"/>
    </source>
</evidence>
<evidence type="ECO:0000313" key="14">
    <source>
        <dbReference type="Proteomes" id="UP000824150"/>
    </source>
</evidence>
<dbReference type="Pfam" id="PF00580">
    <property type="entry name" value="UvrD-helicase"/>
    <property type="match status" value="1"/>
</dbReference>
<sequence>MQLNPAQQQAVDYIDGPCLVLAGAGSGKTRVITEKIVKLCRGCGIAPNRICALTFTNKAATEMRERAAKSLPPEAAAKLWISTFHSLGLEMLRLEYRAFGLSRKFALFDEQDCRKVLRDILRDEFADLLRDDSESELVQQAQTAISLWKGQLKDSHSVENSVFGQIYQAYSRYLQACNAVDFDDLIYLPATALLSNDELRKRWEQCFHYVLVDEYQDTNETQYQLLKILIGKWQRFTVVGDDDQSIYSWRGARPENIRLLAEDFPTLKVIKLEQNYRSSNRILRCANTLIAHNAHLFEKTLFSAHEDGMPIEIYQCLDEEREAERVTALIKAYKFLHGRPWHEFAILYRSNFQSRYFERMLMHASIPCRVSGGTGFFAQSEVKDIMAWCRFLANPQDDSALLRIINVPRRGIGSETLAKLTATAKASRMALFDLMLSSALDKQLSATQRDAVGDFIILTTKLRAYILSHRDVELARQLPDLIGYEAYLNGPRVNKSVLEYRMSNVRQICAWVEELIKGRRGEPARSFGQAVDKLGLRELMEMRGNDDEQEDAVQLMTLHASKGLEFPVVFLVGMEEGILPHKNSLEDNENNVEEERRLAYVGITRAQQQLILTYCKTRRIRGELQLPLPSRFLTELNEDDVERFSAEAELKIDQNPHLRKASLDSALTQLSALLH</sequence>
<dbReference type="Gene3D" id="1.10.10.160">
    <property type="match status" value="1"/>
</dbReference>
<dbReference type="Gene3D" id="3.40.50.300">
    <property type="entry name" value="P-loop containing nucleotide triphosphate hydrolases"/>
    <property type="match status" value="2"/>
</dbReference>
<evidence type="ECO:0000256" key="10">
    <source>
        <dbReference type="PROSITE-ProRule" id="PRU00560"/>
    </source>
</evidence>
<evidence type="ECO:0000256" key="5">
    <source>
        <dbReference type="ARBA" id="ARBA00022840"/>
    </source>
</evidence>
<keyword evidence="5 10" id="KW-0067">ATP-binding</keyword>
<comment type="similarity">
    <text evidence="1">Belongs to the helicase family. UvrD subfamily.</text>
</comment>
<dbReference type="GO" id="GO:0043138">
    <property type="term" value="F:3'-5' DNA helicase activity"/>
    <property type="evidence" value="ECO:0007669"/>
    <property type="project" value="UniProtKB-EC"/>
</dbReference>
<gene>
    <name evidence="13" type="ORF">IAA31_07895</name>
</gene>
<evidence type="ECO:0000256" key="1">
    <source>
        <dbReference type="ARBA" id="ARBA00009922"/>
    </source>
</evidence>
<evidence type="ECO:0000256" key="9">
    <source>
        <dbReference type="ARBA" id="ARBA00048988"/>
    </source>
</evidence>
<keyword evidence="4 10" id="KW-0347">Helicase</keyword>
<evidence type="ECO:0000256" key="8">
    <source>
        <dbReference type="ARBA" id="ARBA00034808"/>
    </source>
</evidence>
<organism evidence="13 14">
    <name type="scientific">Candidatus Anaerobiospirillum merdipullorum</name>
    <dbReference type="NCBI Taxonomy" id="2838450"/>
    <lineage>
        <taxon>Bacteria</taxon>
        <taxon>Pseudomonadati</taxon>
        <taxon>Pseudomonadota</taxon>
        <taxon>Gammaproteobacteria</taxon>
        <taxon>Aeromonadales</taxon>
        <taxon>Succinivibrionaceae</taxon>
        <taxon>Anaerobiospirillum</taxon>
    </lineage>
</organism>
<dbReference type="CDD" id="cd18807">
    <property type="entry name" value="SF1_C_UvrD"/>
    <property type="match status" value="1"/>
</dbReference>
<evidence type="ECO:0000256" key="2">
    <source>
        <dbReference type="ARBA" id="ARBA00022741"/>
    </source>
</evidence>
<comment type="catalytic activity">
    <reaction evidence="9">
        <text>ATP + H2O = ADP + phosphate + H(+)</text>
        <dbReference type="Rhea" id="RHEA:13065"/>
        <dbReference type="ChEBI" id="CHEBI:15377"/>
        <dbReference type="ChEBI" id="CHEBI:15378"/>
        <dbReference type="ChEBI" id="CHEBI:30616"/>
        <dbReference type="ChEBI" id="CHEBI:43474"/>
        <dbReference type="ChEBI" id="CHEBI:456216"/>
        <dbReference type="EC" id="5.6.2.4"/>
    </reaction>
</comment>
<dbReference type="InterPro" id="IPR000212">
    <property type="entry name" value="DNA_helicase_UvrD/REP"/>
</dbReference>
<dbReference type="InterPro" id="IPR013986">
    <property type="entry name" value="DExx_box_DNA_helicase_dom_sf"/>
</dbReference>
<keyword evidence="3 10" id="KW-0378">Hydrolase</keyword>
<dbReference type="Proteomes" id="UP000824150">
    <property type="component" value="Unassembled WGS sequence"/>
</dbReference>
<keyword evidence="2 10" id="KW-0547">Nucleotide-binding</keyword>
<dbReference type="GO" id="GO:0016787">
    <property type="term" value="F:hydrolase activity"/>
    <property type="evidence" value="ECO:0007669"/>
    <property type="project" value="UniProtKB-UniRule"/>
</dbReference>
<dbReference type="InterPro" id="IPR027417">
    <property type="entry name" value="P-loop_NTPase"/>
</dbReference>
<dbReference type="InterPro" id="IPR014016">
    <property type="entry name" value="UvrD-like_ATP-bd"/>
</dbReference>
<evidence type="ECO:0000259" key="11">
    <source>
        <dbReference type="PROSITE" id="PS51198"/>
    </source>
</evidence>
<comment type="caution">
    <text evidence="13">The sequence shown here is derived from an EMBL/GenBank/DDBJ whole genome shotgun (WGS) entry which is preliminary data.</text>
</comment>
<dbReference type="SUPFAM" id="SSF52540">
    <property type="entry name" value="P-loop containing nucleoside triphosphate hydrolases"/>
    <property type="match status" value="1"/>
</dbReference>
<dbReference type="GO" id="GO:0005829">
    <property type="term" value="C:cytosol"/>
    <property type="evidence" value="ECO:0007669"/>
    <property type="project" value="TreeGrafter"/>
</dbReference>
<dbReference type="InterPro" id="IPR014017">
    <property type="entry name" value="DNA_helicase_UvrD-like_C"/>
</dbReference>